<feature type="region of interest" description="Disordered" evidence="2">
    <location>
        <begin position="370"/>
        <end position="425"/>
    </location>
</feature>
<dbReference type="InterPro" id="IPR021861">
    <property type="entry name" value="THO_THOC1"/>
</dbReference>
<name>A0A316YRY7_9BASI</name>
<dbReference type="EMBL" id="KZ819635">
    <property type="protein sequence ID" value="PWN91428.1"/>
    <property type="molecule type" value="Genomic_DNA"/>
</dbReference>
<evidence type="ECO:0000256" key="2">
    <source>
        <dbReference type="SAM" id="MobiDB-lite"/>
    </source>
</evidence>
<dbReference type="AlphaFoldDB" id="A0A316YRY7"/>
<accession>A0A316YRY7</accession>
<dbReference type="InParanoid" id="A0A316YRY7"/>
<feature type="region of interest" description="Disordered" evidence="2">
    <location>
        <begin position="229"/>
        <end position="286"/>
    </location>
</feature>
<feature type="compositionally biased region" description="Acidic residues" evidence="2">
    <location>
        <begin position="412"/>
        <end position="421"/>
    </location>
</feature>
<evidence type="ECO:0000313" key="4">
    <source>
        <dbReference type="Proteomes" id="UP000245768"/>
    </source>
</evidence>
<dbReference type="FunCoup" id="A0A316YRY7">
    <property type="interactions" value="541"/>
</dbReference>
<feature type="compositionally biased region" description="Low complexity" evidence="2">
    <location>
        <begin position="777"/>
        <end position="795"/>
    </location>
</feature>
<dbReference type="OrthoDB" id="9402762at2759"/>
<evidence type="ECO:0000256" key="1">
    <source>
        <dbReference type="SAM" id="Coils"/>
    </source>
</evidence>
<proteinExistence type="predicted"/>
<keyword evidence="1" id="KW-0175">Coiled coil</keyword>
<feature type="coiled-coil region" evidence="1">
    <location>
        <begin position="651"/>
        <end position="709"/>
    </location>
</feature>
<reference evidence="3 4" key="1">
    <citation type="journal article" date="2018" name="Mol. Biol. Evol.">
        <title>Broad Genomic Sampling Reveals a Smut Pathogenic Ancestry of the Fungal Clade Ustilaginomycotina.</title>
        <authorList>
            <person name="Kijpornyongpan T."/>
            <person name="Mondo S.J."/>
            <person name="Barry K."/>
            <person name="Sandor L."/>
            <person name="Lee J."/>
            <person name="Lipzen A."/>
            <person name="Pangilinan J."/>
            <person name="LaButti K."/>
            <person name="Hainaut M."/>
            <person name="Henrissat B."/>
            <person name="Grigoriev I.V."/>
            <person name="Spatafora J.W."/>
            <person name="Aime M.C."/>
        </authorList>
    </citation>
    <scope>NUCLEOTIDE SEQUENCE [LARGE SCALE GENOMIC DNA]</scope>
    <source>
        <strain evidence="3 4">MCA 4198</strain>
    </source>
</reference>
<evidence type="ECO:0008006" key="5">
    <source>
        <dbReference type="Google" id="ProtNLM"/>
    </source>
</evidence>
<evidence type="ECO:0000313" key="3">
    <source>
        <dbReference type="EMBL" id="PWN91428.1"/>
    </source>
</evidence>
<keyword evidence="4" id="KW-1185">Reference proteome</keyword>
<feature type="compositionally biased region" description="Basic and acidic residues" evidence="2">
    <location>
        <begin position="276"/>
        <end position="285"/>
    </location>
</feature>
<feature type="compositionally biased region" description="Basic residues" evidence="2">
    <location>
        <begin position="396"/>
        <end position="407"/>
    </location>
</feature>
<sequence length="864" mass="94948">MASEAVNEVGSVLVPALLECLEVLSTLRTSHSHSDLLLPPDLAAQTISPRIQSAKDAIQSIEGIGSGDDLVKDECGLEARKFAFGALDEVDGAELSNSTAKGLFDRLDIVIALESHGIIDMNLPLLIHEELLERLTIPSCSLLFNFIESRADQLTAGLVPSKGKGLTLLRLCNDVIRRLSKPTRSHTIFAGRVLSLLSAVLPLGERSGVNLRGDFNVDNKTVWEQVADNDDEVSSKQSPEAQAEQEPTEKDGETAEEEGEKRSSREDTATASSVKAGEDQHKQSDEELLDSLNDPRFYSLFWKQQDYFSNPLLLFSEEQQGEESVVVLPKGCVDPAPEGQKGPMRTLRLATRTTLSLFAAVARKERELAGKAEKEEAAKLGGSSAPSTSDLSSAKRGNRGAKRGSKRKASEDNMDVDDNEAVEVKNDGDDDYFPKYLTGRNLLEYEVRDEKFRRHVLVQYLILFQYLLGFTAAQREKAAGWKNQALATSTAFVLDEADDRWLRDTWKEIVQQLKQTHSSSSSSSPAGHKTTIATTMTEEGRLFSDSVLQVLRREQRWLSWKVDSCPPIDKAGLTLEQIDRFIGNDTLRATLRVLRPFPHKVGTAALSNLWEDGVKRPEPSKRTMEDAEGNEVQVDVDGLDDLEWPPTIPSLEQYADRIKSLEAKMESRRQDLGFEAPAKIKALGLQIGAEVREAEVKRLKREAEDESLAEWNDQRAGLSWKAMRLARNAHVAQFAKVKVDDVLAIYRKEEEVPAAEKEKKEGDVAMKSVAEVVAPNEATAATTSSGEAETVTSEAPTDGKESMQEGEKAESGTAEGGEKTDHAAPEAAPTEPQSTNDEDTPMQPAAETATTATTTSTRQEHRLG</sequence>
<dbReference type="Pfam" id="PF11957">
    <property type="entry name" value="efThoc1"/>
    <property type="match status" value="1"/>
</dbReference>
<protein>
    <recommendedName>
        <fullName evidence="5">THO complex subunit 1 transcription elongation factor</fullName>
    </recommendedName>
</protein>
<feature type="compositionally biased region" description="Basic and acidic residues" evidence="2">
    <location>
        <begin position="797"/>
        <end position="824"/>
    </location>
</feature>
<feature type="compositionally biased region" description="Low complexity" evidence="2">
    <location>
        <begin position="845"/>
        <end position="857"/>
    </location>
</feature>
<dbReference type="GO" id="GO:0006406">
    <property type="term" value="P:mRNA export from nucleus"/>
    <property type="evidence" value="ECO:0007669"/>
    <property type="project" value="TreeGrafter"/>
</dbReference>
<feature type="region of interest" description="Disordered" evidence="2">
    <location>
        <begin position="775"/>
        <end position="864"/>
    </location>
</feature>
<dbReference type="Proteomes" id="UP000245768">
    <property type="component" value="Unassembled WGS sequence"/>
</dbReference>
<dbReference type="STRING" id="215250.A0A316YRY7"/>
<dbReference type="GeneID" id="37046705"/>
<feature type="region of interest" description="Disordered" evidence="2">
    <location>
        <begin position="516"/>
        <end position="535"/>
    </location>
</feature>
<dbReference type="PANTHER" id="PTHR13265">
    <property type="entry name" value="THO COMPLEX SUBUNIT 1"/>
    <property type="match status" value="1"/>
</dbReference>
<dbReference type="GO" id="GO:0000445">
    <property type="term" value="C:THO complex part of transcription export complex"/>
    <property type="evidence" value="ECO:0007669"/>
    <property type="project" value="TreeGrafter"/>
</dbReference>
<gene>
    <name evidence="3" type="ORF">FA10DRAFT_300040</name>
</gene>
<organism evidence="3 4">
    <name type="scientific">Acaromyces ingoldii</name>
    <dbReference type="NCBI Taxonomy" id="215250"/>
    <lineage>
        <taxon>Eukaryota</taxon>
        <taxon>Fungi</taxon>
        <taxon>Dikarya</taxon>
        <taxon>Basidiomycota</taxon>
        <taxon>Ustilaginomycotina</taxon>
        <taxon>Exobasidiomycetes</taxon>
        <taxon>Exobasidiales</taxon>
        <taxon>Cryptobasidiaceae</taxon>
        <taxon>Acaromyces</taxon>
    </lineage>
</organism>
<feature type="compositionally biased region" description="Basic and acidic residues" evidence="2">
    <location>
        <begin position="247"/>
        <end position="268"/>
    </location>
</feature>
<dbReference type="PANTHER" id="PTHR13265:SF0">
    <property type="entry name" value="HPR1"/>
    <property type="match status" value="1"/>
</dbReference>
<feature type="compositionally biased region" description="Low complexity" evidence="2">
    <location>
        <begin position="379"/>
        <end position="392"/>
    </location>
</feature>
<dbReference type="RefSeq" id="XP_025378626.1">
    <property type="nucleotide sequence ID" value="XM_025524789.1"/>
</dbReference>